<evidence type="ECO:0000256" key="3">
    <source>
        <dbReference type="ARBA" id="ARBA00012824"/>
    </source>
</evidence>
<organism evidence="7 8">
    <name type="scientific">Tahibacter amnicola</name>
    <dbReference type="NCBI Taxonomy" id="2976241"/>
    <lineage>
        <taxon>Bacteria</taxon>
        <taxon>Pseudomonadati</taxon>
        <taxon>Pseudomonadota</taxon>
        <taxon>Gammaproteobacteria</taxon>
        <taxon>Lysobacterales</taxon>
        <taxon>Rhodanobacteraceae</taxon>
        <taxon>Tahibacter</taxon>
    </lineage>
</organism>
<evidence type="ECO:0000313" key="8">
    <source>
        <dbReference type="Proteomes" id="UP001064632"/>
    </source>
</evidence>
<evidence type="ECO:0000256" key="2">
    <source>
        <dbReference type="ARBA" id="ARBA00005297"/>
    </source>
</evidence>
<reference evidence="7" key="1">
    <citation type="submission" date="2022-09" db="EMBL/GenBank/DDBJ databases">
        <title>Tahibacter sp. nov., isolated from a fresh water.</title>
        <authorList>
            <person name="Baek J.H."/>
            <person name="Lee J.K."/>
            <person name="Kim J.M."/>
            <person name="Jeon C.O."/>
        </authorList>
    </citation>
    <scope>NUCLEOTIDE SEQUENCE</scope>
    <source>
        <strain evidence="7">W38</strain>
    </source>
</reference>
<gene>
    <name evidence="7" type="ORF">N4264_17910</name>
</gene>
<evidence type="ECO:0000259" key="6">
    <source>
        <dbReference type="Pfam" id="PF00425"/>
    </source>
</evidence>
<dbReference type="InterPro" id="IPR005801">
    <property type="entry name" value="ADC_synthase"/>
</dbReference>
<dbReference type="EC" id="5.4.4.2" evidence="3"/>
<proteinExistence type="inferred from homology"/>
<evidence type="ECO:0000256" key="1">
    <source>
        <dbReference type="ARBA" id="ARBA00000799"/>
    </source>
</evidence>
<feature type="domain" description="Chorismate-utilising enzyme C-terminal" evidence="6">
    <location>
        <begin position="127"/>
        <end position="383"/>
    </location>
</feature>
<dbReference type="GO" id="GO:0008909">
    <property type="term" value="F:isochorismate synthase activity"/>
    <property type="evidence" value="ECO:0007669"/>
    <property type="project" value="UniProtKB-EC"/>
</dbReference>
<dbReference type="SUPFAM" id="SSF56322">
    <property type="entry name" value="ADC synthase"/>
    <property type="match status" value="1"/>
</dbReference>
<dbReference type="Gene3D" id="3.60.120.10">
    <property type="entry name" value="Anthranilate synthase"/>
    <property type="match status" value="1"/>
</dbReference>
<dbReference type="Proteomes" id="UP001064632">
    <property type="component" value="Chromosome"/>
</dbReference>
<dbReference type="EMBL" id="CP104694">
    <property type="protein sequence ID" value="UXI66614.1"/>
    <property type="molecule type" value="Genomic_DNA"/>
</dbReference>
<dbReference type="InterPro" id="IPR004561">
    <property type="entry name" value="IsoChor_synthase"/>
</dbReference>
<evidence type="ECO:0000256" key="5">
    <source>
        <dbReference type="ARBA" id="ARBA00041564"/>
    </source>
</evidence>
<keyword evidence="4 7" id="KW-0413">Isomerase</keyword>
<evidence type="ECO:0000256" key="4">
    <source>
        <dbReference type="ARBA" id="ARBA00023235"/>
    </source>
</evidence>
<sequence>MNNPGLSLARENAASELVSHCRHGTSFFASPTRTLLAQGADATLHAVADGDLSARAATLLSAVRRDGWTSPLLIGAVPFRHDGRAHLMVPSRLNVAAAMTAAPDRHTSATPSARARPEVIRMAPTPDGYRGIVADAVAHIRARRMEKVVLSRSVTLDADIDVQSLVARLAQRNPTGYTYSIDLSGRAGEQRTLVGASPELLLAKNGASVYSNPLAGSVPRSSDPIEDQRRAQGLLRSAKDLHEHAVVADAVAERLRPYCRHLEVPLTPSVVATPTMWHLSSEIRGQLRDAHIPSLHLAMALHPTPAVCGNPPDSARAFIDEAEGFDRDLFTGLVGWCNAEGDGEWAVTIRCATVRQGEVTLYAGAGIVAGSDPALELAETTAKLRTMLGAMQLDAVLDGAA</sequence>
<dbReference type="InterPro" id="IPR015890">
    <property type="entry name" value="Chorismate_C"/>
</dbReference>
<dbReference type="NCBIfam" id="TIGR00543">
    <property type="entry name" value="isochor_syn"/>
    <property type="match status" value="1"/>
</dbReference>
<comment type="catalytic activity">
    <reaction evidence="1">
        <text>chorismate = isochorismate</text>
        <dbReference type="Rhea" id="RHEA:18985"/>
        <dbReference type="ChEBI" id="CHEBI:29748"/>
        <dbReference type="ChEBI" id="CHEBI:29780"/>
        <dbReference type="EC" id="5.4.4.2"/>
    </reaction>
</comment>
<name>A0ABY6B9S9_9GAMM</name>
<evidence type="ECO:0000313" key="7">
    <source>
        <dbReference type="EMBL" id="UXI66614.1"/>
    </source>
</evidence>
<dbReference type="PANTHER" id="PTHR42839:SF2">
    <property type="entry name" value="ISOCHORISMATE SYNTHASE ENTC"/>
    <property type="match status" value="1"/>
</dbReference>
<dbReference type="PANTHER" id="PTHR42839">
    <property type="entry name" value="ISOCHORISMATE SYNTHASE ENTC"/>
    <property type="match status" value="1"/>
</dbReference>
<protein>
    <recommendedName>
        <fullName evidence="3">isochorismate synthase</fullName>
        <ecNumber evidence="3">5.4.4.2</ecNumber>
    </recommendedName>
    <alternativeName>
        <fullName evidence="5">Isochorismate mutase</fullName>
    </alternativeName>
</protein>
<accession>A0ABY6B9S9</accession>
<keyword evidence="8" id="KW-1185">Reference proteome</keyword>
<dbReference type="RefSeq" id="WP_261693598.1">
    <property type="nucleotide sequence ID" value="NZ_CP104694.1"/>
</dbReference>
<dbReference type="Pfam" id="PF00425">
    <property type="entry name" value="Chorismate_bind"/>
    <property type="match status" value="1"/>
</dbReference>
<comment type="similarity">
    <text evidence="2">Belongs to the isochorismate synthase family.</text>
</comment>